<keyword evidence="3" id="KW-1185">Reference proteome</keyword>
<name>A0A3M7RMR1_BRAPC</name>
<dbReference type="EMBL" id="REGN01003053">
    <property type="protein sequence ID" value="RNA24759.1"/>
    <property type="molecule type" value="Genomic_DNA"/>
</dbReference>
<protein>
    <submittedName>
        <fullName evidence="2">Uncharacterized protein</fullName>
    </submittedName>
</protein>
<evidence type="ECO:0000313" key="3">
    <source>
        <dbReference type="Proteomes" id="UP000276133"/>
    </source>
</evidence>
<organism evidence="2 3">
    <name type="scientific">Brachionus plicatilis</name>
    <name type="common">Marine rotifer</name>
    <name type="synonym">Brachionus muelleri</name>
    <dbReference type="NCBI Taxonomy" id="10195"/>
    <lineage>
        <taxon>Eukaryota</taxon>
        <taxon>Metazoa</taxon>
        <taxon>Spiralia</taxon>
        <taxon>Gnathifera</taxon>
        <taxon>Rotifera</taxon>
        <taxon>Eurotatoria</taxon>
        <taxon>Monogononta</taxon>
        <taxon>Pseudotrocha</taxon>
        <taxon>Ploima</taxon>
        <taxon>Brachionidae</taxon>
        <taxon>Brachionus</taxon>
    </lineage>
</organism>
<gene>
    <name evidence="2" type="ORF">BpHYR1_000453</name>
</gene>
<dbReference type="Proteomes" id="UP000276133">
    <property type="component" value="Unassembled WGS sequence"/>
</dbReference>
<evidence type="ECO:0000313" key="2">
    <source>
        <dbReference type="EMBL" id="RNA24759.1"/>
    </source>
</evidence>
<feature type="region of interest" description="Disordered" evidence="1">
    <location>
        <begin position="30"/>
        <end position="61"/>
    </location>
</feature>
<reference evidence="2 3" key="1">
    <citation type="journal article" date="2018" name="Sci. Rep.">
        <title>Genomic signatures of local adaptation to the degree of environmental predictability in rotifers.</title>
        <authorList>
            <person name="Franch-Gras L."/>
            <person name="Hahn C."/>
            <person name="Garcia-Roger E.M."/>
            <person name="Carmona M.J."/>
            <person name="Serra M."/>
            <person name="Gomez A."/>
        </authorList>
    </citation>
    <scope>NUCLEOTIDE SEQUENCE [LARGE SCALE GENOMIC DNA]</scope>
    <source>
        <strain evidence="2">HYR1</strain>
    </source>
</reference>
<sequence length="120" mass="13637">MIDSYNTEYRIAYGSDLLLREKGKGNTSLYDHARIKTTPLEATPSKRAREEEPTSSSIKRHKGTPLRHCILNASLTTEDTVLELFENVRIIGVDKESLTGKRHYHVLGVPKLFKRAARDL</sequence>
<accession>A0A3M7RMR1</accession>
<evidence type="ECO:0000256" key="1">
    <source>
        <dbReference type="SAM" id="MobiDB-lite"/>
    </source>
</evidence>
<comment type="caution">
    <text evidence="2">The sequence shown here is derived from an EMBL/GenBank/DDBJ whole genome shotgun (WGS) entry which is preliminary data.</text>
</comment>
<proteinExistence type="predicted"/>
<dbReference type="AlphaFoldDB" id="A0A3M7RMR1"/>